<evidence type="ECO:0000313" key="1">
    <source>
        <dbReference type="EMBL" id="KRY11860.1"/>
    </source>
</evidence>
<dbReference type="EMBL" id="JYDQ01000181">
    <property type="protein sequence ID" value="KRY11860.1"/>
    <property type="molecule type" value="Genomic_DNA"/>
</dbReference>
<accession>A0A0V0ZH72</accession>
<proteinExistence type="predicted"/>
<reference evidence="1 2" key="1">
    <citation type="submission" date="2015-01" db="EMBL/GenBank/DDBJ databases">
        <title>Evolution of Trichinella species and genotypes.</title>
        <authorList>
            <person name="Korhonen P.K."/>
            <person name="Edoardo P."/>
            <person name="Giuseppe L.R."/>
            <person name="Gasser R.B."/>
        </authorList>
    </citation>
    <scope>NUCLEOTIDE SEQUENCE [LARGE SCALE GENOMIC DNA]</scope>
    <source>
        <strain evidence="1">ISS2496</strain>
    </source>
</reference>
<comment type="caution">
    <text evidence="1">The sequence shown here is derived from an EMBL/GenBank/DDBJ whole genome shotgun (WGS) entry which is preliminary data.</text>
</comment>
<evidence type="ECO:0000313" key="2">
    <source>
        <dbReference type="Proteomes" id="UP000054783"/>
    </source>
</evidence>
<dbReference type="AlphaFoldDB" id="A0A0V0ZH72"/>
<sequence length="88" mass="10399">MEKVEPKWDSNDIKFLYRQNGLGAKQKSNLLLSKRIITWNVRADHAGQLLNENGKQWKLGGWGRTQDRDGTVHYNSEIYERKHMKIMK</sequence>
<gene>
    <name evidence="1" type="ORF">T12_13640</name>
</gene>
<keyword evidence="2" id="KW-1185">Reference proteome</keyword>
<dbReference type="OrthoDB" id="10470081at2759"/>
<name>A0A0V0ZH72_9BILA</name>
<protein>
    <submittedName>
        <fullName evidence="1">Uncharacterized protein</fullName>
    </submittedName>
</protein>
<organism evidence="1 2">
    <name type="scientific">Trichinella patagoniensis</name>
    <dbReference type="NCBI Taxonomy" id="990121"/>
    <lineage>
        <taxon>Eukaryota</taxon>
        <taxon>Metazoa</taxon>
        <taxon>Ecdysozoa</taxon>
        <taxon>Nematoda</taxon>
        <taxon>Enoplea</taxon>
        <taxon>Dorylaimia</taxon>
        <taxon>Trichinellida</taxon>
        <taxon>Trichinellidae</taxon>
        <taxon>Trichinella</taxon>
    </lineage>
</organism>
<dbReference type="Proteomes" id="UP000054783">
    <property type="component" value="Unassembled WGS sequence"/>
</dbReference>